<reference evidence="1 2" key="1">
    <citation type="submission" date="2024-10" db="EMBL/GenBank/DDBJ databases">
        <authorList>
            <person name="Kim D."/>
        </authorList>
    </citation>
    <scope>NUCLEOTIDE SEQUENCE [LARGE SCALE GENOMIC DNA]</scope>
    <source>
        <strain evidence="1">BH-2024</strain>
    </source>
</reference>
<keyword evidence="2" id="KW-1185">Reference proteome</keyword>
<dbReference type="EMBL" id="JBICBT010000357">
    <property type="protein sequence ID" value="KAL3116550.1"/>
    <property type="molecule type" value="Genomic_DNA"/>
</dbReference>
<name>A0ABD2LMS7_9BILA</name>
<organism evidence="1 2">
    <name type="scientific">Heterodera trifolii</name>
    <dbReference type="NCBI Taxonomy" id="157864"/>
    <lineage>
        <taxon>Eukaryota</taxon>
        <taxon>Metazoa</taxon>
        <taxon>Ecdysozoa</taxon>
        <taxon>Nematoda</taxon>
        <taxon>Chromadorea</taxon>
        <taxon>Rhabditida</taxon>
        <taxon>Tylenchina</taxon>
        <taxon>Tylenchomorpha</taxon>
        <taxon>Tylenchoidea</taxon>
        <taxon>Heteroderidae</taxon>
        <taxon>Heteroderinae</taxon>
        <taxon>Heterodera</taxon>
    </lineage>
</organism>
<dbReference type="Gene3D" id="3.90.550.10">
    <property type="entry name" value="Spore Coat Polysaccharide Biosynthesis Protein SpsA, Chain A"/>
    <property type="match status" value="1"/>
</dbReference>
<gene>
    <name evidence="1" type="ORF">niasHT_009958</name>
</gene>
<evidence type="ECO:0000313" key="1">
    <source>
        <dbReference type="EMBL" id="KAL3116550.1"/>
    </source>
</evidence>
<evidence type="ECO:0000313" key="2">
    <source>
        <dbReference type="Proteomes" id="UP001620626"/>
    </source>
</evidence>
<protein>
    <submittedName>
        <fullName evidence="1">Uncharacterized protein</fullName>
    </submittedName>
</protein>
<dbReference type="AlphaFoldDB" id="A0ABD2LMS7"/>
<proteinExistence type="predicted"/>
<dbReference type="InterPro" id="IPR004988">
    <property type="entry name" value="DUF273"/>
</dbReference>
<comment type="caution">
    <text evidence="1">The sequence shown here is derived from an EMBL/GenBank/DDBJ whole genome shotgun (WGS) entry which is preliminary data.</text>
</comment>
<sequence length="190" mass="21559">MLKRKMKHSLTFLLATIACFSSVLCLVLLLHLQQLSKMVNDRDKSVVLCQMIPYYGVAQASLDKLQLFFRRHCIASAYLPDFDWLLVLDADTGVVNPNHCIEEQVRNTPFARQFLLDWANLEFSQPKFSSADNGALQLHILKTVLPNAKIEIEAGNRTIWVAIGNRRLKSCQMRRKALADIRDGIGATNM</sequence>
<dbReference type="InterPro" id="IPR029044">
    <property type="entry name" value="Nucleotide-diphossugar_trans"/>
</dbReference>
<dbReference type="PANTHER" id="PTHR31562:SF8">
    <property type="entry name" value="ALPHA-1,6-MANNOSYLTRANSFERASE"/>
    <property type="match status" value="1"/>
</dbReference>
<accession>A0ABD2LMS7</accession>
<dbReference type="PANTHER" id="PTHR31562">
    <property type="entry name" value="PROTEIN CBG18972"/>
    <property type="match status" value="1"/>
</dbReference>
<dbReference type="Proteomes" id="UP001620626">
    <property type="component" value="Unassembled WGS sequence"/>
</dbReference>
<dbReference type="PROSITE" id="PS51257">
    <property type="entry name" value="PROKAR_LIPOPROTEIN"/>
    <property type="match status" value="1"/>
</dbReference>
<dbReference type="Pfam" id="PF03314">
    <property type="entry name" value="DUF273"/>
    <property type="match status" value="2"/>
</dbReference>